<keyword evidence="3" id="KW-1185">Reference proteome</keyword>
<protein>
    <submittedName>
        <fullName evidence="2">Uncharacterized protein</fullName>
    </submittedName>
</protein>
<evidence type="ECO:0000313" key="2">
    <source>
        <dbReference type="EMBL" id="KAF1985491.1"/>
    </source>
</evidence>
<accession>A0A6G1GX08</accession>
<organism evidence="2 3">
    <name type="scientific">Aulographum hederae CBS 113979</name>
    <dbReference type="NCBI Taxonomy" id="1176131"/>
    <lineage>
        <taxon>Eukaryota</taxon>
        <taxon>Fungi</taxon>
        <taxon>Dikarya</taxon>
        <taxon>Ascomycota</taxon>
        <taxon>Pezizomycotina</taxon>
        <taxon>Dothideomycetes</taxon>
        <taxon>Pleosporomycetidae</taxon>
        <taxon>Aulographales</taxon>
        <taxon>Aulographaceae</taxon>
    </lineage>
</organism>
<feature type="region of interest" description="Disordered" evidence="1">
    <location>
        <begin position="1"/>
        <end position="23"/>
    </location>
</feature>
<evidence type="ECO:0000256" key="1">
    <source>
        <dbReference type="SAM" id="MobiDB-lite"/>
    </source>
</evidence>
<dbReference type="EMBL" id="ML977162">
    <property type="protein sequence ID" value="KAF1985491.1"/>
    <property type="molecule type" value="Genomic_DNA"/>
</dbReference>
<sequence length="180" mass="19087">MSSHAPSDGPKSPDGYKGQQPAPVAGDLAQARSLFSPSPPTHPPILHHCTLHYCTLFSPQPTILLCPLPSLLHSLSLPAFSSLSPHASPASRFHAAVETPQTSLRVTSSRLRQSLVTLYSIPITSSPTSSSHVPVDGRRGPCLCTKTSAVLSGLPQISRAPHLNPRVASLHSHDRLLLAI</sequence>
<name>A0A6G1GX08_9PEZI</name>
<gene>
    <name evidence="2" type="ORF">K402DRAFT_110282</name>
</gene>
<dbReference type="Proteomes" id="UP000800041">
    <property type="component" value="Unassembled WGS sequence"/>
</dbReference>
<proteinExistence type="predicted"/>
<evidence type="ECO:0000313" key="3">
    <source>
        <dbReference type="Proteomes" id="UP000800041"/>
    </source>
</evidence>
<dbReference type="AlphaFoldDB" id="A0A6G1GX08"/>
<reference evidence="2" key="1">
    <citation type="journal article" date="2020" name="Stud. Mycol.">
        <title>101 Dothideomycetes genomes: a test case for predicting lifestyles and emergence of pathogens.</title>
        <authorList>
            <person name="Haridas S."/>
            <person name="Albert R."/>
            <person name="Binder M."/>
            <person name="Bloem J."/>
            <person name="Labutti K."/>
            <person name="Salamov A."/>
            <person name="Andreopoulos B."/>
            <person name="Baker S."/>
            <person name="Barry K."/>
            <person name="Bills G."/>
            <person name="Bluhm B."/>
            <person name="Cannon C."/>
            <person name="Castanera R."/>
            <person name="Culley D."/>
            <person name="Daum C."/>
            <person name="Ezra D."/>
            <person name="Gonzalez J."/>
            <person name="Henrissat B."/>
            <person name="Kuo A."/>
            <person name="Liang C."/>
            <person name="Lipzen A."/>
            <person name="Lutzoni F."/>
            <person name="Magnuson J."/>
            <person name="Mondo S."/>
            <person name="Nolan M."/>
            <person name="Ohm R."/>
            <person name="Pangilinan J."/>
            <person name="Park H.-J."/>
            <person name="Ramirez L."/>
            <person name="Alfaro M."/>
            <person name="Sun H."/>
            <person name="Tritt A."/>
            <person name="Yoshinaga Y."/>
            <person name="Zwiers L.-H."/>
            <person name="Turgeon B."/>
            <person name="Goodwin S."/>
            <person name="Spatafora J."/>
            <person name="Crous P."/>
            <person name="Grigoriev I."/>
        </authorList>
    </citation>
    <scope>NUCLEOTIDE SEQUENCE</scope>
    <source>
        <strain evidence="2">CBS 113979</strain>
    </source>
</reference>